<evidence type="ECO:0000256" key="1">
    <source>
        <dbReference type="ARBA" id="ARBA00000582"/>
    </source>
</evidence>
<dbReference type="Proteomes" id="UP000011867">
    <property type="component" value="Chromosome"/>
</dbReference>
<name>M1XN56_NATM8</name>
<dbReference type="GO" id="GO:0004017">
    <property type="term" value="F:AMP kinase activity"/>
    <property type="evidence" value="ECO:0007669"/>
    <property type="project" value="UniProtKB-UniRule"/>
</dbReference>
<dbReference type="HAMAP" id="MF_00234">
    <property type="entry name" value="Adenylate_kinase_AdkA"/>
    <property type="match status" value="1"/>
</dbReference>
<dbReference type="InterPro" id="IPR027417">
    <property type="entry name" value="P-loop_NTPase"/>
</dbReference>
<comment type="caution">
    <text evidence="12">Lacks conserved residue(s) required for the propagation of feature annotation.</text>
</comment>
<evidence type="ECO:0000256" key="7">
    <source>
        <dbReference type="ARBA" id="ARBA00022679"/>
    </source>
</evidence>
<dbReference type="InterPro" id="IPR023477">
    <property type="entry name" value="Adenylate_kinase_AdkA"/>
</dbReference>
<keyword evidence="6 12" id="KW-0963">Cytoplasm</keyword>
<proteinExistence type="inferred from homology"/>
<keyword evidence="8 12" id="KW-0547">Nucleotide-binding</keyword>
<evidence type="ECO:0000256" key="5">
    <source>
        <dbReference type="ARBA" id="ARBA00019926"/>
    </source>
</evidence>
<comment type="subcellular location">
    <subcellularLocation>
        <location evidence="2 12">Cytoplasm</location>
    </subcellularLocation>
</comment>
<keyword evidence="9 12" id="KW-0418">Kinase</keyword>
<evidence type="ECO:0000256" key="10">
    <source>
        <dbReference type="ARBA" id="ARBA00022840"/>
    </source>
</evidence>
<dbReference type="EC" id="2.7.4.3" evidence="4 12"/>
<accession>M1XN56</accession>
<dbReference type="GO" id="GO:0005737">
    <property type="term" value="C:cytoplasm"/>
    <property type="evidence" value="ECO:0007669"/>
    <property type="project" value="UniProtKB-SubCell"/>
</dbReference>
<evidence type="ECO:0000256" key="6">
    <source>
        <dbReference type="ARBA" id="ARBA00022490"/>
    </source>
</evidence>
<dbReference type="Gene3D" id="3.40.50.300">
    <property type="entry name" value="P-loop containing nucleotide triphosphate hydrolases"/>
    <property type="match status" value="1"/>
</dbReference>
<dbReference type="STRING" id="268739.Nmlp_1121"/>
<dbReference type="AlphaFoldDB" id="M1XN56"/>
<dbReference type="GO" id="GO:0005524">
    <property type="term" value="F:ATP binding"/>
    <property type="evidence" value="ECO:0007669"/>
    <property type="project" value="UniProtKB-UniRule"/>
</dbReference>
<dbReference type="EMBL" id="HF582854">
    <property type="protein sequence ID" value="CCQ35332.1"/>
    <property type="molecule type" value="Genomic_DNA"/>
</dbReference>
<evidence type="ECO:0000256" key="2">
    <source>
        <dbReference type="ARBA" id="ARBA00004496"/>
    </source>
</evidence>
<sequence length="194" mass="21081">MSENVLVSGVPGVGASRVCEGARRELDGEYTLLNVGDIMLQEALEHGLASSREELSRLRIRDQRALQRRAAEHIGRESDSGSLLINTHLVVETPLGYVPGMTGEMLAEIDPSALVVVDAATETIRERRERSERGYEHFSESVGFHKQLQNAAAFSYSLQGTMPVYHLDNEDSAGETSAQLAAIAGMLSNLSPES</sequence>
<evidence type="ECO:0000313" key="14">
    <source>
        <dbReference type="Proteomes" id="UP000011867"/>
    </source>
</evidence>
<keyword evidence="10 12" id="KW-0067">ATP-binding</keyword>
<gene>
    <name evidence="12 13" type="primary">adkA</name>
    <name evidence="13" type="ordered locus">Nmlp_1121</name>
</gene>
<dbReference type="RefSeq" id="WP_015408182.1">
    <property type="nucleotide sequence ID" value="NC_020388.1"/>
</dbReference>
<dbReference type="eggNOG" id="arCOG01039">
    <property type="taxonomic scope" value="Archaea"/>
</dbReference>
<dbReference type="GeneID" id="14650540"/>
<reference evidence="13 14" key="1">
    <citation type="journal article" date="2013" name="Genome Announc.">
        <title>Genome of the haloarchaeon Natronomonas moolapensis, a neutrophilic member of a previously haloalkaliphilic genus.</title>
        <authorList>
            <person name="Dyall-Smith M.L."/>
            <person name="Pfeiffer F."/>
            <person name="Oberwinkler T."/>
            <person name="Klee K."/>
            <person name="Rampp M."/>
            <person name="Palm P."/>
            <person name="Gross K."/>
            <person name="Schuster S.C."/>
            <person name="Oesterhelt D."/>
        </authorList>
    </citation>
    <scope>NUCLEOTIDE SEQUENCE [LARGE SCALE GENOMIC DNA]</scope>
    <source>
        <strain evidence="14">DSM 18674 / JCM 14361 / 8.8.11</strain>
    </source>
</reference>
<evidence type="ECO:0000256" key="8">
    <source>
        <dbReference type="ARBA" id="ARBA00022741"/>
    </source>
</evidence>
<evidence type="ECO:0000256" key="4">
    <source>
        <dbReference type="ARBA" id="ARBA00012955"/>
    </source>
</evidence>
<organism evidence="13 14">
    <name type="scientific">Natronomonas moolapensis (strain DSM 18674 / CECT 7526 / JCM 14361 / 8.8.11)</name>
    <dbReference type="NCBI Taxonomy" id="268739"/>
    <lineage>
        <taxon>Archaea</taxon>
        <taxon>Methanobacteriati</taxon>
        <taxon>Methanobacteriota</taxon>
        <taxon>Stenosarchaea group</taxon>
        <taxon>Halobacteria</taxon>
        <taxon>Halobacteriales</taxon>
        <taxon>Natronomonadaceae</taxon>
        <taxon>Natronomonas</taxon>
    </lineage>
</organism>
<dbReference type="OrthoDB" id="26198at2157"/>
<dbReference type="HOGENOM" id="CLU_119371_0_0_2"/>
<evidence type="ECO:0000256" key="3">
    <source>
        <dbReference type="ARBA" id="ARBA00007088"/>
    </source>
</evidence>
<evidence type="ECO:0000256" key="9">
    <source>
        <dbReference type="ARBA" id="ARBA00022777"/>
    </source>
</evidence>
<evidence type="ECO:0000313" key="13">
    <source>
        <dbReference type="EMBL" id="CCQ35332.1"/>
    </source>
</evidence>
<comment type="catalytic activity">
    <reaction evidence="1 12">
        <text>AMP + ATP = 2 ADP</text>
        <dbReference type="Rhea" id="RHEA:12973"/>
        <dbReference type="ChEBI" id="CHEBI:30616"/>
        <dbReference type="ChEBI" id="CHEBI:456215"/>
        <dbReference type="ChEBI" id="CHEBI:456216"/>
        <dbReference type="EC" id="2.7.4.3"/>
    </reaction>
</comment>
<keyword evidence="7 12" id="KW-0808">Transferase</keyword>
<dbReference type="Pfam" id="PF13207">
    <property type="entry name" value="AAA_17"/>
    <property type="match status" value="1"/>
</dbReference>
<evidence type="ECO:0000256" key="11">
    <source>
        <dbReference type="ARBA" id="ARBA00033336"/>
    </source>
</evidence>
<comment type="similarity">
    <text evidence="3 12">Belongs to the archaeal adenylate kinase family.</text>
</comment>
<keyword evidence="14" id="KW-1185">Reference proteome</keyword>
<evidence type="ECO:0000256" key="12">
    <source>
        <dbReference type="HAMAP-Rule" id="MF_00234"/>
    </source>
</evidence>
<dbReference type="KEGG" id="nmo:Nmlp_1121"/>
<protein>
    <recommendedName>
        <fullName evidence="5 12">Adenylate kinase</fullName>
        <shortName evidence="12">AK</shortName>
        <ecNumber evidence="4 12">2.7.4.3</ecNumber>
    </recommendedName>
    <alternativeName>
        <fullName evidence="11 12">ATP-AMP transphosphorylase</fullName>
    </alternativeName>
</protein>
<dbReference type="SUPFAM" id="SSF52540">
    <property type="entry name" value="P-loop containing nucleoside triphosphate hydrolases"/>
    <property type="match status" value="1"/>
</dbReference>